<comment type="caution">
    <text evidence="1">The sequence shown here is derived from an EMBL/GenBank/DDBJ whole genome shotgun (WGS) entry which is preliminary data.</text>
</comment>
<evidence type="ECO:0000313" key="2">
    <source>
        <dbReference type="Proteomes" id="UP000703269"/>
    </source>
</evidence>
<evidence type="ECO:0000313" key="1">
    <source>
        <dbReference type="EMBL" id="GJE95636.1"/>
    </source>
</evidence>
<sequence length="132" mass="15044">MHYFGVAADVMHQIRIIRRRALANTALHGADSEMALAHLFTAPLLFDAYICDGRGDEMRTAATAPNRDEINDACTLMQRILDINFTGSYTLAKCKTQARDLKDKWERQLMQMSDVRQSVTVDIDEFSYVLEK</sequence>
<name>A0A9P3LHK6_9APHY</name>
<protein>
    <submittedName>
        <fullName evidence="1">Uncharacterized protein</fullName>
    </submittedName>
</protein>
<dbReference type="Proteomes" id="UP000703269">
    <property type="component" value="Unassembled WGS sequence"/>
</dbReference>
<keyword evidence="2" id="KW-1185">Reference proteome</keyword>
<dbReference type="EMBL" id="BPQB01000051">
    <property type="protein sequence ID" value="GJE95636.1"/>
    <property type="molecule type" value="Genomic_DNA"/>
</dbReference>
<organism evidence="1 2">
    <name type="scientific">Phanerochaete sordida</name>
    <dbReference type="NCBI Taxonomy" id="48140"/>
    <lineage>
        <taxon>Eukaryota</taxon>
        <taxon>Fungi</taxon>
        <taxon>Dikarya</taxon>
        <taxon>Basidiomycota</taxon>
        <taxon>Agaricomycotina</taxon>
        <taxon>Agaricomycetes</taxon>
        <taxon>Polyporales</taxon>
        <taxon>Phanerochaetaceae</taxon>
        <taxon>Phanerochaete</taxon>
    </lineage>
</organism>
<gene>
    <name evidence="1" type="ORF">PsYK624_118220</name>
</gene>
<accession>A0A9P3LHK6</accession>
<dbReference type="AlphaFoldDB" id="A0A9P3LHK6"/>
<proteinExistence type="predicted"/>
<reference evidence="1 2" key="1">
    <citation type="submission" date="2021-08" db="EMBL/GenBank/DDBJ databases">
        <title>Draft Genome Sequence of Phanerochaete sordida strain YK-624.</title>
        <authorList>
            <person name="Mori T."/>
            <person name="Dohra H."/>
            <person name="Suzuki T."/>
            <person name="Kawagishi H."/>
            <person name="Hirai H."/>
        </authorList>
    </citation>
    <scope>NUCLEOTIDE SEQUENCE [LARGE SCALE GENOMIC DNA]</scope>
    <source>
        <strain evidence="1 2">YK-624</strain>
    </source>
</reference>